<evidence type="ECO:0000259" key="1">
    <source>
        <dbReference type="Pfam" id="PF12697"/>
    </source>
</evidence>
<keyword evidence="3" id="KW-1185">Reference proteome</keyword>
<protein>
    <submittedName>
        <fullName evidence="2">Alpha/beta hydrolase</fullName>
    </submittedName>
</protein>
<feature type="domain" description="AB hydrolase-1" evidence="1">
    <location>
        <begin position="17"/>
        <end position="235"/>
    </location>
</feature>
<dbReference type="SUPFAM" id="SSF53474">
    <property type="entry name" value="alpha/beta-Hydrolases"/>
    <property type="match status" value="1"/>
</dbReference>
<dbReference type="InterPro" id="IPR000073">
    <property type="entry name" value="AB_hydrolase_1"/>
</dbReference>
<accession>A0A7J5B2M0</accession>
<name>A0A7J5B2M0_9MICO</name>
<dbReference type="EMBL" id="WBJX01000002">
    <property type="protein sequence ID" value="KAB1638241.1"/>
    <property type="molecule type" value="Genomic_DNA"/>
</dbReference>
<dbReference type="Gene3D" id="3.40.50.1820">
    <property type="entry name" value="alpha/beta hydrolase"/>
    <property type="match status" value="1"/>
</dbReference>
<dbReference type="GO" id="GO:0016787">
    <property type="term" value="F:hydrolase activity"/>
    <property type="evidence" value="ECO:0007669"/>
    <property type="project" value="UniProtKB-KW"/>
</dbReference>
<proteinExistence type="predicted"/>
<sequence>MKLHTITTGDGPKKVALVHGIGASAELWGSLAERIAASGEYTAIAVDLRGHGESPRAQSYRLGEFVDDLIETLPGDLHSAVGHSLGGALLVRAVPRLLPHRAIYLDPGFKLGLPSEGAGARVFWALSGVTLPLVMLASAATGTGDSKRYSEATRVLDKRAKRRFDKKMTVGIFDQITHAPTASAASVVPSTLVLSAEGKAVVPAPIPAELEALGWDVRQLPQVGHPFWLHDADATLGAIRDVL</sequence>
<keyword evidence="2" id="KW-0378">Hydrolase</keyword>
<dbReference type="OrthoDB" id="8444301at2"/>
<dbReference type="AlphaFoldDB" id="A0A7J5B2M0"/>
<evidence type="ECO:0000313" key="2">
    <source>
        <dbReference type="EMBL" id="KAB1638241.1"/>
    </source>
</evidence>
<evidence type="ECO:0000313" key="3">
    <source>
        <dbReference type="Proteomes" id="UP000490386"/>
    </source>
</evidence>
<dbReference type="Proteomes" id="UP000490386">
    <property type="component" value="Unassembled WGS sequence"/>
</dbReference>
<organism evidence="2 3">
    <name type="scientific">Pseudoclavibacter terrae</name>
    <dbReference type="NCBI Taxonomy" id="1530195"/>
    <lineage>
        <taxon>Bacteria</taxon>
        <taxon>Bacillati</taxon>
        <taxon>Actinomycetota</taxon>
        <taxon>Actinomycetes</taxon>
        <taxon>Micrococcales</taxon>
        <taxon>Microbacteriaceae</taxon>
        <taxon>Pseudoclavibacter</taxon>
    </lineage>
</organism>
<reference evidence="2 3" key="1">
    <citation type="submission" date="2019-09" db="EMBL/GenBank/DDBJ databases">
        <title>Phylogeny of genus Pseudoclavibacter and closely related genus.</title>
        <authorList>
            <person name="Li Y."/>
        </authorList>
    </citation>
    <scope>NUCLEOTIDE SEQUENCE [LARGE SCALE GENOMIC DNA]</scope>
    <source>
        <strain evidence="2 3">THG-MD12</strain>
    </source>
</reference>
<dbReference type="InterPro" id="IPR029058">
    <property type="entry name" value="AB_hydrolase_fold"/>
</dbReference>
<gene>
    <name evidence="2" type="ORF">F8O03_07525</name>
</gene>
<dbReference type="Pfam" id="PF12697">
    <property type="entry name" value="Abhydrolase_6"/>
    <property type="match status" value="1"/>
</dbReference>
<dbReference type="PANTHER" id="PTHR43689:SF8">
    <property type="entry name" value="ALPHA_BETA-HYDROLASES SUPERFAMILY PROTEIN"/>
    <property type="match status" value="1"/>
</dbReference>
<dbReference type="RefSeq" id="WP_151423328.1">
    <property type="nucleotide sequence ID" value="NZ_WBJX01000002.1"/>
</dbReference>
<dbReference type="PANTHER" id="PTHR43689">
    <property type="entry name" value="HYDROLASE"/>
    <property type="match status" value="1"/>
</dbReference>
<comment type="caution">
    <text evidence="2">The sequence shown here is derived from an EMBL/GenBank/DDBJ whole genome shotgun (WGS) entry which is preliminary data.</text>
</comment>